<dbReference type="PROSITE" id="PS00592">
    <property type="entry name" value="GH9_2"/>
    <property type="match status" value="1"/>
</dbReference>
<dbReference type="InterPro" id="IPR001701">
    <property type="entry name" value="Glyco_hydro_9"/>
</dbReference>
<feature type="chain" id="PRO_5043106690" description="Endoglucanase" evidence="9">
    <location>
        <begin position="28"/>
        <end position="485"/>
    </location>
</feature>
<dbReference type="Gene3D" id="1.50.10.10">
    <property type="match status" value="1"/>
</dbReference>
<dbReference type="AlphaFoldDB" id="A0AAW1YAR5"/>
<evidence type="ECO:0000256" key="9">
    <source>
        <dbReference type="RuleBase" id="RU361166"/>
    </source>
</evidence>
<evidence type="ECO:0000256" key="7">
    <source>
        <dbReference type="ARBA" id="ARBA00023326"/>
    </source>
</evidence>
<dbReference type="FunFam" id="1.50.10.10:FF:000020">
    <property type="entry name" value="Endoglucanase"/>
    <property type="match status" value="1"/>
</dbReference>
<keyword evidence="12" id="KW-1185">Reference proteome</keyword>
<evidence type="ECO:0000313" key="12">
    <source>
        <dbReference type="Proteomes" id="UP001457282"/>
    </source>
</evidence>
<evidence type="ECO:0000256" key="4">
    <source>
        <dbReference type="ARBA" id="ARBA00023001"/>
    </source>
</evidence>
<dbReference type="SUPFAM" id="SSF48208">
    <property type="entry name" value="Six-hairpin glycosidases"/>
    <property type="match status" value="1"/>
</dbReference>
<evidence type="ECO:0000256" key="1">
    <source>
        <dbReference type="ARBA" id="ARBA00000966"/>
    </source>
</evidence>
<dbReference type="Pfam" id="PF00759">
    <property type="entry name" value="Glyco_hydro_9"/>
    <property type="match status" value="1"/>
</dbReference>
<feature type="domain" description="Glycoside hydrolase family 9" evidence="10">
    <location>
        <begin position="31"/>
        <end position="476"/>
    </location>
</feature>
<dbReference type="Proteomes" id="UP001457282">
    <property type="component" value="Unassembled WGS sequence"/>
</dbReference>
<reference evidence="11 12" key="1">
    <citation type="journal article" date="2023" name="G3 (Bethesda)">
        <title>A chromosome-length genome assembly and annotation of blackberry (Rubus argutus, cv. 'Hillquist').</title>
        <authorList>
            <person name="Bruna T."/>
            <person name="Aryal R."/>
            <person name="Dudchenko O."/>
            <person name="Sargent D.J."/>
            <person name="Mead D."/>
            <person name="Buti M."/>
            <person name="Cavallini A."/>
            <person name="Hytonen T."/>
            <person name="Andres J."/>
            <person name="Pham M."/>
            <person name="Weisz D."/>
            <person name="Mascagni F."/>
            <person name="Usai G."/>
            <person name="Natali L."/>
            <person name="Bassil N."/>
            <person name="Fernandez G.E."/>
            <person name="Lomsadze A."/>
            <person name="Armour M."/>
            <person name="Olukolu B."/>
            <person name="Poorten T."/>
            <person name="Britton C."/>
            <person name="Davik J."/>
            <person name="Ashrafi H."/>
            <person name="Aiden E.L."/>
            <person name="Borodovsky M."/>
            <person name="Worthington M."/>
        </authorList>
    </citation>
    <scope>NUCLEOTIDE SEQUENCE [LARGE SCALE GENOMIC DNA]</scope>
    <source>
        <strain evidence="11">PI 553951</strain>
    </source>
</reference>
<dbReference type="EMBL" id="JBEDUW010000002">
    <property type="protein sequence ID" value="KAK9946194.1"/>
    <property type="molecule type" value="Genomic_DNA"/>
</dbReference>
<proteinExistence type="inferred from homology"/>
<dbReference type="InterPro" id="IPR018221">
    <property type="entry name" value="Glyco_hydro_9_His_AS"/>
</dbReference>
<evidence type="ECO:0000256" key="2">
    <source>
        <dbReference type="ARBA" id="ARBA00007072"/>
    </source>
</evidence>
<accession>A0AAW1YAR5</accession>
<comment type="similarity">
    <text evidence="2 8 9">Belongs to the glycosyl hydrolase 9 (cellulase E) family.</text>
</comment>
<evidence type="ECO:0000256" key="3">
    <source>
        <dbReference type="ARBA" id="ARBA00022801"/>
    </source>
</evidence>
<protein>
    <recommendedName>
        <fullName evidence="9">Endoglucanase</fullName>
        <ecNumber evidence="9">3.2.1.4</ecNumber>
    </recommendedName>
</protein>
<evidence type="ECO:0000313" key="11">
    <source>
        <dbReference type="EMBL" id="KAK9946194.1"/>
    </source>
</evidence>
<keyword evidence="7 8" id="KW-0624">Polysaccharide degradation</keyword>
<evidence type="ECO:0000256" key="5">
    <source>
        <dbReference type="ARBA" id="ARBA00023277"/>
    </source>
</evidence>
<dbReference type="PANTHER" id="PTHR22298">
    <property type="entry name" value="ENDO-1,4-BETA-GLUCANASE"/>
    <property type="match status" value="1"/>
</dbReference>
<dbReference type="InterPro" id="IPR012341">
    <property type="entry name" value="6hp_glycosidase-like_sf"/>
</dbReference>
<gene>
    <name evidence="11" type="ORF">M0R45_011669</name>
</gene>
<dbReference type="InterPro" id="IPR008928">
    <property type="entry name" value="6-hairpin_glycosidase_sf"/>
</dbReference>
<name>A0AAW1YAR5_RUBAR</name>
<keyword evidence="3 8" id="KW-0378">Hydrolase</keyword>
<dbReference type="GO" id="GO:0008810">
    <property type="term" value="F:cellulase activity"/>
    <property type="evidence" value="ECO:0007669"/>
    <property type="project" value="UniProtKB-EC"/>
</dbReference>
<keyword evidence="9" id="KW-0732">Signal</keyword>
<feature type="signal peptide" evidence="9">
    <location>
        <begin position="1"/>
        <end position="27"/>
    </location>
</feature>
<feature type="active site" evidence="8">
    <location>
        <position position="403"/>
    </location>
</feature>
<comment type="caution">
    <text evidence="11">The sequence shown here is derived from an EMBL/GenBank/DDBJ whole genome shotgun (WGS) entry which is preliminary data.</text>
</comment>
<dbReference type="GO" id="GO:0030245">
    <property type="term" value="P:cellulose catabolic process"/>
    <property type="evidence" value="ECO:0007669"/>
    <property type="project" value="UniProtKB-KW"/>
</dbReference>
<keyword evidence="4 9" id="KW-0136">Cellulose degradation</keyword>
<comment type="catalytic activity">
    <reaction evidence="1 9">
        <text>Endohydrolysis of (1-&gt;4)-beta-D-glucosidic linkages in cellulose, lichenin and cereal beta-D-glucans.</text>
        <dbReference type="EC" id="3.2.1.4"/>
    </reaction>
</comment>
<dbReference type="EC" id="3.2.1.4" evidence="9"/>
<evidence type="ECO:0000256" key="8">
    <source>
        <dbReference type="PROSITE-ProRule" id="PRU10059"/>
    </source>
</evidence>
<organism evidence="11 12">
    <name type="scientific">Rubus argutus</name>
    <name type="common">Southern blackberry</name>
    <dbReference type="NCBI Taxonomy" id="59490"/>
    <lineage>
        <taxon>Eukaryota</taxon>
        <taxon>Viridiplantae</taxon>
        <taxon>Streptophyta</taxon>
        <taxon>Embryophyta</taxon>
        <taxon>Tracheophyta</taxon>
        <taxon>Spermatophyta</taxon>
        <taxon>Magnoliopsida</taxon>
        <taxon>eudicotyledons</taxon>
        <taxon>Gunneridae</taxon>
        <taxon>Pentapetalae</taxon>
        <taxon>rosids</taxon>
        <taxon>fabids</taxon>
        <taxon>Rosales</taxon>
        <taxon>Rosaceae</taxon>
        <taxon>Rosoideae</taxon>
        <taxon>Rosoideae incertae sedis</taxon>
        <taxon>Rubus</taxon>
    </lineage>
</organism>
<keyword evidence="5 8" id="KW-0119">Carbohydrate metabolism</keyword>
<evidence type="ECO:0000259" key="10">
    <source>
        <dbReference type="Pfam" id="PF00759"/>
    </source>
</evidence>
<sequence length="485" mass="53883">MMHLRKPTAITVAWLLLFQGLILSVNAKFNYKDALTKSIIFLEAQRSGKLPPKHRPAWRGDSALDDGKLVNMDLSGGYYDAGDNVKYGLPMAFTVTTLSWAAILYKSELTATGELQNVMDGIKWGTDYFLKASSRRNQLYVQVGDPVLDHQCWVRPEDMKTPRTVLKIDDHISGSEIAAETSAAMAAASIVFRGTDRVYARSLLNRAKRLFELAKAHKGTFDGECPFYCSYSGYNDELLWAATWLYKATRRKVYLSYIEEEAISANVAEFSWDLKYAGAQIVLSTLFFEGEKLLENYKNQAESFICSNLPDSPYNQIRTTPAGMIHLRDGANTQYVTGTAFLFSAYSDILAAHNQKVNCGGKQFDHTHLMGFAKKQVDYLLGNNPNGRSYMVGFGNNPPTQAHHRGASVPVSSANSQVSCPMSFVHWYNKDVPNANELTGAILGGPDRNDNFNDKRWASSMTEPCTYVNSQVVGVLAKLATKSIA</sequence>
<keyword evidence="6 8" id="KW-0326">Glycosidase</keyword>
<evidence type="ECO:0000256" key="6">
    <source>
        <dbReference type="ARBA" id="ARBA00023295"/>
    </source>
</evidence>